<dbReference type="SUPFAM" id="SSF52833">
    <property type="entry name" value="Thioredoxin-like"/>
    <property type="match status" value="1"/>
</dbReference>
<dbReference type="Pfam" id="PF13098">
    <property type="entry name" value="Thioredoxin_2"/>
    <property type="match status" value="1"/>
</dbReference>
<dbReference type="InterPro" id="IPR012336">
    <property type="entry name" value="Thioredoxin-like_fold"/>
</dbReference>
<dbReference type="PROSITE" id="PS51352">
    <property type="entry name" value="THIOREDOXIN_2"/>
    <property type="match status" value="1"/>
</dbReference>
<accession>A0A7C3G5J6</accession>
<comment type="subcellular location">
    <subcellularLocation>
        <location evidence="3">Membrane</location>
        <topology evidence="3">Single-pass membrane protein</topology>
    </subcellularLocation>
</comment>
<comment type="pathway">
    <text evidence="4">One-carbon metabolism; methylamine degradation.</text>
</comment>
<evidence type="ECO:0000256" key="1">
    <source>
        <dbReference type="ARBA" id="ARBA00003475"/>
    </source>
</evidence>
<dbReference type="Gene3D" id="3.40.30.10">
    <property type="entry name" value="Glutaredoxin"/>
    <property type="match status" value="1"/>
</dbReference>
<reference evidence="11" key="1">
    <citation type="journal article" date="2020" name="mSystems">
        <title>Genome- and Community-Level Interaction Insights into Carbon Utilization and Element Cycling Functions of Hydrothermarchaeota in Hydrothermal Sediment.</title>
        <authorList>
            <person name="Zhou Z."/>
            <person name="Liu Y."/>
            <person name="Xu W."/>
            <person name="Pan J."/>
            <person name="Luo Z.H."/>
            <person name="Li M."/>
        </authorList>
    </citation>
    <scope>NUCLEOTIDE SEQUENCE [LARGE SCALE GENOMIC DNA]</scope>
    <source>
        <strain evidence="11">HyVt-489</strain>
    </source>
</reference>
<evidence type="ECO:0000256" key="8">
    <source>
        <dbReference type="ARBA" id="ARBA00023136"/>
    </source>
</evidence>
<evidence type="ECO:0000256" key="6">
    <source>
        <dbReference type="ARBA" id="ARBA00022692"/>
    </source>
</evidence>
<evidence type="ECO:0000256" key="3">
    <source>
        <dbReference type="ARBA" id="ARBA00004167"/>
    </source>
</evidence>
<dbReference type="InterPro" id="IPR013478">
    <property type="entry name" value="MeN_DH_accessory"/>
</dbReference>
<comment type="function">
    <text evidence="2">May be required for disulfide bond formation in some proteins.</text>
</comment>
<gene>
    <name evidence="11" type="primary">mauD</name>
    <name evidence="11" type="ORF">ENJ46_04540</name>
</gene>
<dbReference type="GO" id="GO:0016020">
    <property type="term" value="C:membrane"/>
    <property type="evidence" value="ECO:0007669"/>
    <property type="project" value="UniProtKB-SubCell"/>
</dbReference>
<keyword evidence="8 9" id="KW-0472">Membrane</keyword>
<dbReference type="InterPro" id="IPR036249">
    <property type="entry name" value="Thioredoxin-like_sf"/>
</dbReference>
<feature type="domain" description="Thioredoxin" evidence="10">
    <location>
        <begin position="49"/>
        <end position="193"/>
    </location>
</feature>
<dbReference type="NCBIfam" id="TIGR02661">
    <property type="entry name" value="MauD"/>
    <property type="match status" value="1"/>
</dbReference>
<keyword evidence="6 9" id="KW-0812">Transmembrane</keyword>
<dbReference type="AlphaFoldDB" id="A0A7C3G5J6"/>
<keyword evidence="7 9" id="KW-1133">Transmembrane helix</keyword>
<evidence type="ECO:0000256" key="7">
    <source>
        <dbReference type="ARBA" id="ARBA00022989"/>
    </source>
</evidence>
<dbReference type="Proteomes" id="UP000886042">
    <property type="component" value="Unassembled WGS sequence"/>
</dbReference>
<dbReference type="EMBL" id="DRMN01000298">
    <property type="protein sequence ID" value="HFB55173.1"/>
    <property type="molecule type" value="Genomic_DNA"/>
</dbReference>
<organism evidence="11">
    <name type="scientific">Hellea balneolensis</name>
    <dbReference type="NCBI Taxonomy" id="287478"/>
    <lineage>
        <taxon>Bacteria</taxon>
        <taxon>Pseudomonadati</taxon>
        <taxon>Pseudomonadota</taxon>
        <taxon>Alphaproteobacteria</taxon>
        <taxon>Maricaulales</taxon>
        <taxon>Robiginitomaculaceae</taxon>
        <taxon>Hellea</taxon>
    </lineage>
</organism>
<name>A0A7C3G5J6_9PROT</name>
<dbReference type="InterPro" id="IPR013766">
    <property type="entry name" value="Thioredoxin_domain"/>
</dbReference>
<evidence type="ECO:0000256" key="4">
    <source>
        <dbReference type="ARBA" id="ARBA00004856"/>
    </source>
</evidence>
<evidence type="ECO:0000256" key="9">
    <source>
        <dbReference type="SAM" id="Phobius"/>
    </source>
</evidence>
<comment type="caution">
    <text evidence="11">The sequence shown here is derived from an EMBL/GenBank/DDBJ whole genome shotgun (WGS) entry which is preliminary data.</text>
</comment>
<sequence>MLEALVISQVLLWVAVIVLSVLCLALARQVGVLHERVAPAGALSMNQNLQVGAKAPIISATTLDGEELEIGKIAAEGRSTLIFFLSPDCPICKQLLPMVRSSLSREKKWINGIIASDGGLEAIHRDIAAQHKLSNIPYVLSEELGRAYGVSKLPYAVLIDEKGLIASMGMVNSREHIESLFEAKERGVASIQDFIANKKN</sequence>
<dbReference type="GO" id="GO:0030416">
    <property type="term" value="P:methylamine metabolic process"/>
    <property type="evidence" value="ECO:0007669"/>
    <property type="project" value="InterPro"/>
</dbReference>
<feature type="transmembrane region" description="Helical" evidence="9">
    <location>
        <begin position="6"/>
        <end position="27"/>
    </location>
</feature>
<evidence type="ECO:0000259" key="10">
    <source>
        <dbReference type="PROSITE" id="PS51352"/>
    </source>
</evidence>
<dbReference type="UniPathway" id="UPA00895"/>
<protein>
    <recommendedName>
        <fullName evidence="5">Methylamine utilization protein MauD</fullName>
    </recommendedName>
</protein>
<evidence type="ECO:0000313" key="11">
    <source>
        <dbReference type="EMBL" id="HFB55173.1"/>
    </source>
</evidence>
<proteinExistence type="predicted"/>
<comment type="function">
    <text evidence="1">May be specifically involved in the processing, transport, and/or maturation of the MADH beta-subunit.</text>
</comment>
<evidence type="ECO:0000256" key="5">
    <source>
        <dbReference type="ARBA" id="ARBA00019076"/>
    </source>
</evidence>
<evidence type="ECO:0000256" key="2">
    <source>
        <dbReference type="ARBA" id="ARBA00003565"/>
    </source>
</evidence>